<dbReference type="Proteomes" id="UP000054776">
    <property type="component" value="Unassembled WGS sequence"/>
</dbReference>
<dbReference type="AlphaFoldDB" id="A0A0V1B977"/>
<keyword evidence="2" id="KW-1185">Reference proteome</keyword>
<gene>
    <name evidence="1" type="ORF">T01_11149</name>
</gene>
<comment type="caution">
    <text evidence="1">The sequence shown here is derived from an EMBL/GenBank/DDBJ whole genome shotgun (WGS) entry which is preliminary data.</text>
</comment>
<evidence type="ECO:0000313" key="2">
    <source>
        <dbReference type="Proteomes" id="UP000054776"/>
    </source>
</evidence>
<sequence length="67" mass="7619">MVTQLRTVMKLGAFNLAKCAIERRSERVWQQTSPNQYYSKDIPSPSLPVLVSHLRRNSVSLTMAAQN</sequence>
<protein>
    <submittedName>
        <fullName evidence="1">Uncharacterized protein</fullName>
    </submittedName>
</protein>
<accession>A0A0V1B977</accession>
<organism evidence="1 2">
    <name type="scientific">Trichinella spiralis</name>
    <name type="common">Trichina worm</name>
    <dbReference type="NCBI Taxonomy" id="6334"/>
    <lineage>
        <taxon>Eukaryota</taxon>
        <taxon>Metazoa</taxon>
        <taxon>Ecdysozoa</taxon>
        <taxon>Nematoda</taxon>
        <taxon>Enoplea</taxon>
        <taxon>Dorylaimia</taxon>
        <taxon>Trichinellida</taxon>
        <taxon>Trichinellidae</taxon>
        <taxon>Trichinella</taxon>
    </lineage>
</organism>
<reference evidence="1 2" key="1">
    <citation type="submission" date="2015-01" db="EMBL/GenBank/DDBJ databases">
        <title>Evolution of Trichinella species and genotypes.</title>
        <authorList>
            <person name="Korhonen P.K."/>
            <person name="Edoardo P."/>
            <person name="Giuseppe L.R."/>
            <person name="Gasser R.B."/>
        </authorList>
    </citation>
    <scope>NUCLEOTIDE SEQUENCE [LARGE SCALE GENOMIC DNA]</scope>
    <source>
        <strain evidence="1">ISS3</strain>
    </source>
</reference>
<proteinExistence type="predicted"/>
<evidence type="ECO:0000313" key="1">
    <source>
        <dbReference type="EMBL" id="KRY33530.1"/>
    </source>
</evidence>
<name>A0A0V1B977_TRISP</name>
<dbReference type="EMBL" id="JYDH01000081">
    <property type="protein sequence ID" value="KRY33530.1"/>
    <property type="molecule type" value="Genomic_DNA"/>
</dbReference>